<dbReference type="Proteomes" id="UP000652761">
    <property type="component" value="Unassembled WGS sequence"/>
</dbReference>
<sequence>MLPLFGGLRLHGCRVSRTGQSVDVGLGKATASYVTFRSRRRAASHSQPLCIFKEVLAEQSCGKLISAKGGCCGDLSGDSDFWRSFGALSPRGRHVEWGRRRTMDGVVLVGLHCSLACACGATVGPFVRNCETKSCGVPWWWHSCVKVLPVVECLVVALVWLWFSWWYLMVVEVVSVAWDPHPREPVEGDVEVVEAVLFPAWPRQSFVSLPLSTLVPERRSGARRGAVAWPGCGGACVLMVFCGGSVSLFWGGIVGLALLAHASGGFHFSVLLVPLTPYSPQLGALHRGSSVSDGLRGQSWCCVLSAAVRVWVYTLVAGRWCWLDSTVLVLIEVEPQLNLSSVATRLRGSPVWLVQSSEKLCSARGFCYGIFGRFGLLGLGVTSFHYKDATWSRGNLVRASFFTFFTKLESTVLYTCLVKRQLDLSSVAARLRGSFPTEPVTREAHPYLLPGVVMAERRNVGDEGEGAGEDPTQRMIERIWESLTEIQIQQMKREQFRTLQQGNLSVLEYHIRFIALSRTELIEALLGQGVLLWNFWAIRLVRAWHDEFPPQGRYVERREPRTGFVLRVLHEVERQLDLSSVAARLRGSPVLFVQVKKSRRTRVLPLVRVSVVVESGPRHQQSNCSYLWSSGGCLGLLDFNMAMSARAEMTAEVILAEVWAETTKPRKPSRGPLSLREMCVPSSRTDLQSSPRGLSGETLRRSSQSLAKQNGLVYGVEQRTCTYGVYASHTPGIPQTRRTLGRLWLSRVILVFDRAEAVDPRGAKRSV</sequence>
<name>A0A843UI69_COLES</name>
<protein>
    <recommendedName>
        <fullName evidence="5">Retrotransposon gag domain-containing protein</fullName>
    </recommendedName>
</protein>
<keyword evidence="2" id="KW-1133">Transmembrane helix</keyword>
<feature type="compositionally biased region" description="Polar residues" evidence="1">
    <location>
        <begin position="682"/>
        <end position="692"/>
    </location>
</feature>
<gene>
    <name evidence="3" type="ORF">Taro_018216</name>
</gene>
<accession>A0A843UI69</accession>
<evidence type="ECO:0000256" key="2">
    <source>
        <dbReference type="SAM" id="Phobius"/>
    </source>
</evidence>
<feature type="transmembrane region" description="Helical" evidence="2">
    <location>
        <begin position="147"/>
        <end position="168"/>
    </location>
</feature>
<organism evidence="3 4">
    <name type="scientific">Colocasia esculenta</name>
    <name type="common">Wild taro</name>
    <name type="synonym">Arum esculentum</name>
    <dbReference type="NCBI Taxonomy" id="4460"/>
    <lineage>
        <taxon>Eukaryota</taxon>
        <taxon>Viridiplantae</taxon>
        <taxon>Streptophyta</taxon>
        <taxon>Embryophyta</taxon>
        <taxon>Tracheophyta</taxon>
        <taxon>Spermatophyta</taxon>
        <taxon>Magnoliopsida</taxon>
        <taxon>Liliopsida</taxon>
        <taxon>Araceae</taxon>
        <taxon>Aroideae</taxon>
        <taxon>Colocasieae</taxon>
        <taxon>Colocasia</taxon>
    </lineage>
</organism>
<keyword evidence="2" id="KW-0812">Transmembrane</keyword>
<dbReference type="AlphaFoldDB" id="A0A843UI69"/>
<feature type="region of interest" description="Disordered" evidence="1">
    <location>
        <begin position="682"/>
        <end position="703"/>
    </location>
</feature>
<dbReference type="EMBL" id="NMUH01000843">
    <property type="protein sequence ID" value="MQL85702.1"/>
    <property type="molecule type" value="Genomic_DNA"/>
</dbReference>
<feature type="transmembrane region" description="Helical" evidence="2">
    <location>
        <begin position="256"/>
        <end position="278"/>
    </location>
</feature>
<comment type="caution">
    <text evidence="3">The sequence shown here is derived from an EMBL/GenBank/DDBJ whole genome shotgun (WGS) entry which is preliminary data.</text>
</comment>
<reference evidence="3" key="1">
    <citation type="submission" date="2017-07" db="EMBL/GenBank/DDBJ databases">
        <title>Taro Niue Genome Assembly and Annotation.</title>
        <authorList>
            <person name="Atibalentja N."/>
            <person name="Keating K."/>
            <person name="Fields C.J."/>
        </authorList>
    </citation>
    <scope>NUCLEOTIDE SEQUENCE</scope>
    <source>
        <strain evidence="3">Niue_2</strain>
        <tissue evidence="3">Leaf</tissue>
    </source>
</reference>
<keyword evidence="4" id="KW-1185">Reference proteome</keyword>
<proteinExistence type="predicted"/>
<feature type="transmembrane region" description="Helical" evidence="2">
    <location>
        <begin position="106"/>
        <end position="127"/>
    </location>
</feature>
<evidence type="ECO:0000313" key="3">
    <source>
        <dbReference type="EMBL" id="MQL85702.1"/>
    </source>
</evidence>
<evidence type="ECO:0000313" key="4">
    <source>
        <dbReference type="Proteomes" id="UP000652761"/>
    </source>
</evidence>
<evidence type="ECO:0008006" key="5">
    <source>
        <dbReference type="Google" id="ProtNLM"/>
    </source>
</evidence>
<keyword evidence="2" id="KW-0472">Membrane</keyword>
<feature type="transmembrane region" description="Helical" evidence="2">
    <location>
        <begin position="227"/>
        <end position="250"/>
    </location>
</feature>
<evidence type="ECO:0000256" key="1">
    <source>
        <dbReference type="SAM" id="MobiDB-lite"/>
    </source>
</evidence>